<dbReference type="Pfam" id="PF03706">
    <property type="entry name" value="LPG_synthase_TM"/>
    <property type="match status" value="1"/>
</dbReference>
<accession>A0A974WGF2</accession>
<gene>
    <name evidence="7" type="ORF">JR347_16540</name>
</gene>
<evidence type="ECO:0000256" key="1">
    <source>
        <dbReference type="ARBA" id="ARBA00004651"/>
    </source>
</evidence>
<keyword evidence="2" id="KW-1003">Cell membrane</keyword>
<feature type="transmembrane region" description="Helical" evidence="6">
    <location>
        <begin position="54"/>
        <end position="71"/>
    </location>
</feature>
<evidence type="ECO:0000256" key="4">
    <source>
        <dbReference type="ARBA" id="ARBA00022989"/>
    </source>
</evidence>
<evidence type="ECO:0000313" key="7">
    <source>
        <dbReference type="EMBL" id="QSE97178.1"/>
    </source>
</evidence>
<sequence>MNTKPSQSYYKVYLITAKLLVLGVIGYLLFDKLKSQDRLATQLYESTLHLIKNNYWPLILVIALMPLNWLLESLKWKILVNKVTPINLMDSLKGVLAGLTLSFATPHGIGDYFGRILTIQEKGREGLVSSLFISRSTQMIATAIFGLVGLDYLYGFWWPFAALVILIFAIVIVFSLLNWMSHFNVFARYLSLVKSYSFSTLLKIQFLSMIRYLVFAMQFVIIIKALIPAINFSLAFAGSTYIFLAKSILPTFNFLSDLGIREYSAIYFFEKYSVEIIPIVNASLLLWLINILIPTLVGIPSMLKLKWSLSSKQSV</sequence>
<comment type="subcellular location">
    <subcellularLocation>
        <location evidence="1">Cell membrane</location>
        <topology evidence="1">Multi-pass membrane protein</topology>
    </subcellularLocation>
</comment>
<evidence type="ECO:0000256" key="5">
    <source>
        <dbReference type="ARBA" id="ARBA00023136"/>
    </source>
</evidence>
<feature type="transmembrane region" description="Helical" evidence="6">
    <location>
        <begin position="132"/>
        <end position="150"/>
    </location>
</feature>
<dbReference type="GO" id="GO:0005886">
    <property type="term" value="C:plasma membrane"/>
    <property type="evidence" value="ECO:0007669"/>
    <property type="project" value="UniProtKB-SubCell"/>
</dbReference>
<dbReference type="AlphaFoldDB" id="A0A974WGF2"/>
<feature type="transmembrane region" description="Helical" evidence="6">
    <location>
        <begin position="201"/>
        <end position="227"/>
    </location>
</feature>
<keyword evidence="5 6" id="KW-0472">Membrane</keyword>
<evidence type="ECO:0000256" key="2">
    <source>
        <dbReference type="ARBA" id="ARBA00022475"/>
    </source>
</evidence>
<evidence type="ECO:0000256" key="3">
    <source>
        <dbReference type="ARBA" id="ARBA00022692"/>
    </source>
</evidence>
<keyword evidence="8" id="KW-1185">Reference proteome</keyword>
<proteinExistence type="predicted"/>
<name>A0A974WGF2_9BACT</name>
<feature type="transmembrane region" description="Helical" evidence="6">
    <location>
        <begin position="276"/>
        <end position="299"/>
    </location>
</feature>
<keyword evidence="3 6" id="KW-0812">Transmembrane</keyword>
<reference evidence="7" key="1">
    <citation type="submission" date="2021-02" db="EMBL/GenBank/DDBJ databases">
        <title>Fulvivirga sp. S481 isolated from sea water.</title>
        <authorList>
            <person name="Bae S.S."/>
            <person name="Baek K."/>
        </authorList>
    </citation>
    <scope>NUCLEOTIDE SEQUENCE</scope>
    <source>
        <strain evidence="7">S481</strain>
    </source>
</reference>
<evidence type="ECO:0000313" key="8">
    <source>
        <dbReference type="Proteomes" id="UP000662783"/>
    </source>
</evidence>
<dbReference type="KEGG" id="fuv:JR347_16540"/>
<dbReference type="EMBL" id="CP070608">
    <property type="protein sequence ID" value="QSE97178.1"/>
    <property type="molecule type" value="Genomic_DNA"/>
</dbReference>
<organism evidence="7 8">
    <name type="scientific">Fulvivirga lutea</name>
    <dbReference type="NCBI Taxonomy" id="2810512"/>
    <lineage>
        <taxon>Bacteria</taxon>
        <taxon>Pseudomonadati</taxon>
        <taxon>Bacteroidota</taxon>
        <taxon>Cytophagia</taxon>
        <taxon>Cytophagales</taxon>
        <taxon>Fulvivirgaceae</taxon>
        <taxon>Fulvivirga</taxon>
    </lineage>
</organism>
<dbReference type="RefSeq" id="WP_205721691.1">
    <property type="nucleotide sequence ID" value="NZ_CP070608.1"/>
</dbReference>
<feature type="transmembrane region" description="Helical" evidence="6">
    <location>
        <begin position="233"/>
        <end position="255"/>
    </location>
</feature>
<dbReference type="InterPro" id="IPR022791">
    <property type="entry name" value="L-PG_synthase/AglD"/>
</dbReference>
<evidence type="ECO:0000256" key="6">
    <source>
        <dbReference type="SAM" id="Phobius"/>
    </source>
</evidence>
<feature type="transmembrane region" description="Helical" evidence="6">
    <location>
        <begin position="12"/>
        <end position="30"/>
    </location>
</feature>
<dbReference type="Proteomes" id="UP000662783">
    <property type="component" value="Chromosome"/>
</dbReference>
<feature type="transmembrane region" description="Helical" evidence="6">
    <location>
        <begin position="156"/>
        <end position="180"/>
    </location>
</feature>
<keyword evidence="4 6" id="KW-1133">Transmembrane helix</keyword>
<protein>
    <submittedName>
        <fullName evidence="7">Flippase-like domain-containing protein</fullName>
    </submittedName>
</protein>